<feature type="transmembrane region" description="Helical" evidence="8">
    <location>
        <begin position="47"/>
        <end position="68"/>
    </location>
</feature>
<dbReference type="Gene3D" id="1.20.1250.20">
    <property type="entry name" value="MFS general substrate transporter like domains"/>
    <property type="match status" value="2"/>
</dbReference>
<feature type="transmembrane region" description="Helical" evidence="8">
    <location>
        <begin position="244"/>
        <end position="262"/>
    </location>
</feature>
<evidence type="ECO:0000256" key="8">
    <source>
        <dbReference type="SAM" id="Phobius"/>
    </source>
</evidence>
<dbReference type="Pfam" id="PF12832">
    <property type="entry name" value="MFS_1_like"/>
    <property type="match status" value="1"/>
</dbReference>
<proteinExistence type="predicted"/>
<feature type="transmembrane region" description="Helical" evidence="8">
    <location>
        <begin position="12"/>
        <end position="35"/>
    </location>
</feature>
<keyword evidence="6 8" id="KW-1133">Transmembrane helix</keyword>
<accession>A0ABS3Q658</accession>
<evidence type="ECO:0000256" key="1">
    <source>
        <dbReference type="ARBA" id="ARBA00004429"/>
    </source>
</evidence>
<evidence type="ECO:0000256" key="2">
    <source>
        <dbReference type="ARBA" id="ARBA00022448"/>
    </source>
</evidence>
<evidence type="ECO:0000256" key="5">
    <source>
        <dbReference type="ARBA" id="ARBA00022692"/>
    </source>
</evidence>
<feature type="transmembrane region" description="Helical" evidence="8">
    <location>
        <begin position="269"/>
        <end position="288"/>
    </location>
</feature>
<organism evidence="10 11">
    <name type="scientific">Thiomicrorhabdus marina</name>
    <dbReference type="NCBI Taxonomy" id="2818442"/>
    <lineage>
        <taxon>Bacteria</taxon>
        <taxon>Pseudomonadati</taxon>
        <taxon>Pseudomonadota</taxon>
        <taxon>Gammaproteobacteria</taxon>
        <taxon>Thiotrichales</taxon>
        <taxon>Piscirickettsiaceae</taxon>
        <taxon>Thiomicrorhabdus</taxon>
    </lineage>
</organism>
<dbReference type="SUPFAM" id="SSF103473">
    <property type="entry name" value="MFS general substrate transporter"/>
    <property type="match status" value="1"/>
</dbReference>
<evidence type="ECO:0000256" key="4">
    <source>
        <dbReference type="ARBA" id="ARBA00022519"/>
    </source>
</evidence>
<feature type="transmembrane region" description="Helical" evidence="8">
    <location>
        <begin position="335"/>
        <end position="357"/>
    </location>
</feature>
<evidence type="ECO:0000256" key="3">
    <source>
        <dbReference type="ARBA" id="ARBA00022475"/>
    </source>
</evidence>
<comment type="subcellular location">
    <subcellularLocation>
        <location evidence="1">Cell inner membrane</location>
        <topology evidence="1">Multi-pass membrane protein</topology>
    </subcellularLocation>
</comment>
<feature type="transmembrane region" description="Helical" evidence="8">
    <location>
        <begin position="294"/>
        <end position="314"/>
    </location>
</feature>
<keyword evidence="7 8" id="KW-0472">Membrane</keyword>
<evidence type="ECO:0000259" key="9">
    <source>
        <dbReference type="Pfam" id="PF12832"/>
    </source>
</evidence>
<feature type="transmembrane region" description="Helical" evidence="8">
    <location>
        <begin position="75"/>
        <end position="93"/>
    </location>
</feature>
<evidence type="ECO:0000256" key="6">
    <source>
        <dbReference type="ARBA" id="ARBA00022989"/>
    </source>
</evidence>
<evidence type="ECO:0000313" key="10">
    <source>
        <dbReference type="EMBL" id="MBO1927830.1"/>
    </source>
</evidence>
<feature type="transmembrane region" description="Helical" evidence="8">
    <location>
        <begin position="363"/>
        <end position="383"/>
    </location>
</feature>
<dbReference type="RefSeq" id="WP_208150442.1">
    <property type="nucleotide sequence ID" value="NZ_JAGETV010000018.1"/>
</dbReference>
<feature type="transmembrane region" description="Helical" evidence="8">
    <location>
        <begin position="138"/>
        <end position="157"/>
    </location>
</feature>
<dbReference type="PANTHER" id="PTHR23522">
    <property type="entry name" value="BLL5896 PROTEIN"/>
    <property type="match status" value="1"/>
</dbReference>
<feature type="transmembrane region" description="Helical" evidence="8">
    <location>
        <begin position="99"/>
        <end position="117"/>
    </location>
</feature>
<keyword evidence="4" id="KW-0997">Cell inner membrane</keyword>
<feature type="domain" description="Major facilitator superfamily associated" evidence="9">
    <location>
        <begin position="13"/>
        <end position="365"/>
    </location>
</feature>
<dbReference type="InterPro" id="IPR024989">
    <property type="entry name" value="MFS_assoc_dom"/>
</dbReference>
<evidence type="ECO:0000313" key="11">
    <source>
        <dbReference type="Proteomes" id="UP000664835"/>
    </source>
</evidence>
<feature type="transmembrane region" description="Helical" evidence="8">
    <location>
        <begin position="163"/>
        <end position="183"/>
    </location>
</feature>
<keyword evidence="3" id="KW-1003">Cell membrane</keyword>
<protein>
    <submittedName>
        <fullName evidence="10">MFS transporter</fullName>
    </submittedName>
</protein>
<reference evidence="10 11" key="1">
    <citation type="submission" date="2021-03" db="EMBL/GenBank/DDBJ databases">
        <title>Thiomicrorhabdus sp.nov.,novel sulfur-oxidizing bacteria isolated from coastal sediment.</title>
        <authorList>
            <person name="Liu X."/>
        </authorList>
    </citation>
    <scope>NUCLEOTIDE SEQUENCE [LARGE SCALE GENOMIC DNA]</scope>
    <source>
        <strain evidence="10 11">6S2-11</strain>
    </source>
</reference>
<name>A0ABS3Q658_9GAMM</name>
<dbReference type="Proteomes" id="UP000664835">
    <property type="component" value="Unassembled WGS sequence"/>
</dbReference>
<keyword evidence="5 8" id="KW-0812">Transmembrane</keyword>
<gene>
    <name evidence="10" type="ORF">J3998_09600</name>
</gene>
<dbReference type="NCBIfam" id="NF037955">
    <property type="entry name" value="mfs"/>
    <property type="match status" value="1"/>
</dbReference>
<keyword evidence="11" id="KW-1185">Reference proteome</keyword>
<dbReference type="PANTHER" id="PTHR23522:SF10">
    <property type="entry name" value="3-PHENYLPROPIONIC ACID TRANSPORTER-RELATED"/>
    <property type="match status" value="1"/>
</dbReference>
<dbReference type="InterPro" id="IPR026032">
    <property type="entry name" value="HcaT-like"/>
</dbReference>
<evidence type="ECO:0000256" key="7">
    <source>
        <dbReference type="ARBA" id="ARBA00023136"/>
    </source>
</evidence>
<comment type="caution">
    <text evidence="10">The sequence shown here is derived from an EMBL/GenBank/DDBJ whole genome shotgun (WGS) entry which is preliminary data.</text>
</comment>
<dbReference type="PIRSF" id="PIRSF004925">
    <property type="entry name" value="HcaT"/>
    <property type="match status" value="1"/>
</dbReference>
<keyword evidence="2" id="KW-0813">Transport</keyword>
<feature type="transmembrane region" description="Helical" evidence="8">
    <location>
        <begin position="208"/>
        <end position="229"/>
    </location>
</feature>
<dbReference type="EMBL" id="JAGETV010000018">
    <property type="protein sequence ID" value="MBO1927830.1"/>
    <property type="molecule type" value="Genomic_DNA"/>
</dbReference>
<sequence>MQNLSSKDRCQCWPLSVHYFLYFSLLGTILPYLALYLSSLSFSPVEIGQLMAVLMLTKVIAPNIWGVFSDRSGRPIHWVRLATFLAMLFAAGLVLFDRFWLILLTLLLFSFFWHASLPQFESYTFRKLAAEKHRYGQIRLWGSLGFIGAVLVLGWLFELYSIALFPVVMSVLLLFVWGSTFLVKDQKFVEQEHFSSENFLQIIRRPEVLALLVVSFLVQLSHGVYYSFFTIQMIDQGVSKTLTAWLWALGVVAEIAVFWWMASLFKQFSIRNLILIAIALTVLRWTITGQLDQYLGWILFAQLLHAASFGLFHASAIHLIDRYFTGAHHGKGQALFAASSHGLGGAVGMFIAGYAWQAGGAELSYAMTALFALFALLIAWRWVK</sequence>
<dbReference type="InterPro" id="IPR036259">
    <property type="entry name" value="MFS_trans_sf"/>
</dbReference>